<dbReference type="PRINTS" id="PR00081">
    <property type="entry name" value="GDHRDH"/>
</dbReference>
<sequence>MMSINVRSVIFLTKLCLPHLEKTKGAIVNVSSVCGPRSYPGIVYYSMSKSAIDQLTRCAALELAPKGIRVNAIAPGLIVTQLHRRGGVNEKDFAEFVEKSQKMHPLQRNGRPIEAAKAVAFLASDESSFTTGEVLPVDGGRNIMTY</sequence>
<dbReference type="Pfam" id="PF13561">
    <property type="entry name" value="adh_short_C2"/>
    <property type="match status" value="1"/>
</dbReference>
<dbReference type="InterPro" id="IPR002347">
    <property type="entry name" value="SDR_fam"/>
</dbReference>
<dbReference type="Gene3D" id="3.40.50.720">
    <property type="entry name" value="NAD(P)-binding Rossmann-like Domain"/>
    <property type="match status" value="1"/>
</dbReference>
<dbReference type="GO" id="GO:0016491">
    <property type="term" value="F:oxidoreductase activity"/>
    <property type="evidence" value="ECO:0007669"/>
    <property type="project" value="UniProtKB-KW"/>
</dbReference>
<dbReference type="SUPFAM" id="SSF51735">
    <property type="entry name" value="NAD(P)-binding Rossmann-fold domains"/>
    <property type="match status" value="1"/>
</dbReference>
<dbReference type="Proteomes" id="UP000887565">
    <property type="component" value="Unplaced"/>
</dbReference>
<dbReference type="InterPro" id="IPR036291">
    <property type="entry name" value="NAD(P)-bd_dom_sf"/>
</dbReference>
<evidence type="ECO:0000313" key="3">
    <source>
        <dbReference type="WBParaSite" id="nRc.2.0.1.t45359-RA"/>
    </source>
</evidence>
<keyword evidence="1" id="KW-0560">Oxidoreductase</keyword>
<protein>
    <submittedName>
        <fullName evidence="3">Uncharacterized protein</fullName>
    </submittedName>
</protein>
<organism evidence="2 3">
    <name type="scientific">Romanomermis culicivorax</name>
    <name type="common">Nematode worm</name>
    <dbReference type="NCBI Taxonomy" id="13658"/>
    <lineage>
        <taxon>Eukaryota</taxon>
        <taxon>Metazoa</taxon>
        <taxon>Ecdysozoa</taxon>
        <taxon>Nematoda</taxon>
        <taxon>Enoplea</taxon>
        <taxon>Dorylaimia</taxon>
        <taxon>Mermithida</taxon>
        <taxon>Mermithoidea</taxon>
        <taxon>Mermithidae</taxon>
        <taxon>Romanomermis</taxon>
    </lineage>
</organism>
<dbReference type="WBParaSite" id="nRc.2.0.1.t45359-RA">
    <property type="protein sequence ID" value="nRc.2.0.1.t45359-RA"/>
    <property type="gene ID" value="nRc.2.0.1.g45359"/>
</dbReference>
<dbReference type="AlphaFoldDB" id="A0A915L2K1"/>
<dbReference type="PRINTS" id="PR00080">
    <property type="entry name" value="SDRFAMILY"/>
</dbReference>
<dbReference type="PANTHER" id="PTHR43975">
    <property type="entry name" value="ZGC:101858"/>
    <property type="match status" value="1"/>
</dbReference>
<evidence type="ECO:0000313" key="2">
    <source>
        <dbReference type="Proteomes" id="UP000887565"/>
    </source>
</evidence>
<dbReference type="PANTHER" id="PTHR43975:SF2">
    <property type="entry name" value="EG:BACR7A4.14 PROTEIN-RELATED"/>
    <property type="match status" value="1"/>
</dbReference>
<accession>A0A915L2K1</accession>
<proteinExistence type="predicted"/>
<name>A0A915L2K1_ROMCU</name>
<dbReference type="PROSITE" id="PS00061">
    <property type="entry name" value="ADH_SHORT"/>
    <property type="match status" value="1"/>
</dbReference>
<reference evidence="3" key="1">
    <citation type="submission" date="2022-11" db="UniProtKB">
        <authorList>
            <consortium name="WormBaseParasite"/>
        </authorList>
    </citation>
    <scope>IDENTIFICATION</scope>
</reference>
<keyword evidence="2" id="KW-1185">Reference proteome</keyword>
<dbReference type="OMA" id="CHERDYP"/>
<dbReference type="InterPro" id="IPR020904">
    <property type="entry name" value="Sc_DH/Rdtase_CS"/>
</dbReference>
<evidence type="ECO:0000256" key="1">
    <source>
        <dbReference type="ARBA" id="ARBA00023002"/>
    </source>
</evidence>